<evidence type="ECO:0000313" key="2">
    <source>
        <dbReference type="EMBL" id="MCW3486529.1"/>
    </source>
</evidence>
<proteinExistence type="predicted"/>
<organism evidence="2 3">
    <name type="scientific">Chitinophaga nivalis</name>
    <dbReference type="NCBI Taxonomy" id="2991709"/>
    <lineage>
        <taxon>Bacteria</taxon>
        <taxon>Pseudomonadati</taxon>
        <taxon>Bacteroidota</taxon>
        <taxon>Chitinophagia</taxon>
        <taxon>Chitinophagales</taxon>
        <taxon>Chitinophagaceae</taxon>
        <taxon>Chitinophaga</taxon>
    </lineage>
</organism>
<keyword evidence="3" id="KW-1185">Reference proteome</keyword>
<evidence type="ECO:0000313" key="3">
    <source>
        <dbReference type="Proteomes" id="UP001207742"/>
    </source>
</evidence>
<feature type="chain" id="PRO_5045878789" evidence="1">
    <location>
        <begin position="30"/>
        <end position="564"/>
    </location>
</feature>
<name>A0ABT3IRD5_9BACT</name>
<dbReference type="RefSeq" id="WP_264733345.1">
    <property type="nucleotide sequence ID" value="NZ_JAPDNR010000001.1"/>
</dbReference>
<gene>
    <name evidence="2" type="ORF">OL497_21685</name>
</gene>
<dbReference type="EMBL" id="JAPDNS010000002">
    <property type="protein sequence ID" value="MCW3486529.1"/>
    <property type="molecule type" value="Genomic_DNA"/>
</dbReference>
<keyword evidence="1" id="KW-0732">Signal</keyword>
<evidence type="ECO:0000256" key="1">
    <source>
        <dbReference type="SAM" id="SignalP"/>
    </source>
</evidence>
<comment type="caution">
    <text evidence="2">The sequence shown here is derived from an EMBL/GenBank/DDBJ whole genome shotgun (WGS) entry which is preliminary data.</text>
</comment>
<dbReference type="Proteomes" id="UP001207742">
    <property type="component" value="Unassembled WGS sequence"/>
</dbReference>
<feature type="signal peptide" evidence="1">
    <location>
        <begin position="1"/>
        <end position="29"/>
    </location>
</feature>
<reference evidence="2 3" key="1">
    <citation type="submission" date="2022-10" db="EMBL/GenBank/DDBJ databases">
        <title>Chitinophaga nivalis PC15 sp. nov., isolated from Pyeongchang county, South Korea.</title>
        <authorList>
            <person name="Trinh H.N."/>
        </authorList>
    </citation>
    <scope>NUCLEOTIDE SEQUENCE [LARGE SCALE GENOMIC DNA]</scope>
    <source>
        <strain evidence="2 3">PC14</strain>
    </source>
</reference>
<protein>
    <submittedName>
        <fullName evidence="2">Uncharacterized protein</fullName>
    </submittedName>
</protein>
<accession>A0ABT3IRD5</accession>
<sequence>MYSLFRINNKWLSLCSIITVALLCFTACKKVDDHINEVVERPWVVDRSIGFKWQGTIKQYDYPTGLLVGDTMTLLGNFFLERPGSRIRVGNVNIVPLDTATIPWEISASWDPNEKIGRNLQMVRFLITKEMGIGSNRPISITANGITIEAPVIGVRQISAGLNRTDTTLWVDKLTGWMAEDMSHYQRFTNSMVNNPSVTGNGHVYFDNLEGIYRLADGKVTAVIKNGRKFTEDNQTFEIEHVASSAMSFDEQTLYFSVAVIEAVPDASTHHILRLCKMDMASGAVKTINRTLVQKTGDITETITAFQGDAATLKLVAGHLKTTPDGHVFFVNIYKARNSVFVDWYTIYVVNKQFDAGVDNVIGNICSLSEAGQVTSLVSPQFGPIAGIPGYPAPYTAGFYPSAEGNSLLICDKVDWIYSAGLLDLKRKELLSSSGTQVATYRIMSYDTAADTRSLEKEMPFGVYNFMSNNMLLLADNTILMSVNSSWVAANLQEQTLYCYAGTERGMAGPAVEGQNKETGKAKYVLFHEGMKMAGMDKQGTIYYYAGDGDFVNGVKFYKLYSKK</sequence>